<dbReference type="OrthoDB" id="6705556at2"/>
<comment type="caution">
    <text evidence="2">The sequence shown here is derived from an EMBL/GenBank/DDBJ whole genome shotgun (WGS) entry which is preliminary data.</text>
</comment>
<keyword evidence="1" id="KW-0732">Signal</keyword>
<sequence length="127" mass="13922">MRLIALTSMVLLMTACSQNPTTSTPSNITLPNHTLMKEGGLYQTSGYGIAQDESEKAATFNANQSCALFQKMPVVSKMDTKYQGTVNEDLNKTVSMVSALLKSTMGKDYGKTATDKDYKTTLEFRCQ</sequence>
<reference evidence="2 3" key="1">
    <citation type="submission" date="2018-04" db="EMBL/GenBank/DDBJ databases">
        <title>Genomic Encyclopedia of Archaeal and Bacterial Type Strains, Phase II (KMG-II): from individual species to whole genera.</title>
        <authorList>
            <person name="Goeker M."/>
        </authorList>
    </citation>
    <scope>NUCLEOTIDE SEQUENCE [LARGE SCALE GENOMIC DNA]</scope>
    <source>
        <strain evidence="2 3">DSM 5822</strain>
    </source>
</reference>
<accession>A0A2T5J319</accession>
<evidence type="ECO:0000256" key="1">
    <source>
        <dbReference type="SAM" id="SignalP"/>
    </source>
</evidence>
<keyword evidence="3" id="KW-1185">Reference proteome</keyword>
<dbReference type="RefSeq" id="WP_107864039.1">
    <property type="nucleotide sequence ID" value="NZ_QAON01000001.1"/>
</dbReference>
<name>A0A2T5J319_9GAMM</name>
<proteinExistence type="predicted"/>
<dbReference type="AlphaFoldDB" id="A0A2T5J319"/>
<feature type="signal peptide" evidence="1">
    <location>
        <begin position="1"/>
        <end position="17"/>
    </location>
</feature>
<dbReference type="EMBL" id="QAON01000001">
    <property type="protein sequence ID" value="PTQ91010.1"/>
    <property type="molecule type" value="Genomic_DNA"/>
</dbReference>
<evidence type="ECO:0000313" key="2">
    <source>
        <dbReference type="EMBL" id="PTQ91010.1"/>
    </source>
</evidence>
<feature type="chain" id="PRO_5030822940" evidence="1">
    <location>
        <begin position="18"/>
        <end position="127"/>
    </location>
</feature>
<dbReference type="PROSITE" id="PS51257">
    <property type="entry name" value="PROKAR_LIPOPROTEIN"/>
    <property type="match status" value="1"/>
</dbReference>
<evidence type="ECO:0000313" key="3">
    <source>
        <dbReference type="Proteomes" id="UP000244223"/>
    </source>
</evidence>
<dbReference type="Proteomes" id="UP000244223">
    <property type="component" value="Unassembled WGS sequence"/>
</dbReference>
<organism evidence="2 3">
    <name type="scientific">Agitococcus lubricus</name>
    <dbReference type="NCBI Taxonomy" id="1077255"/>
    <lineage>
        <taxon>Bacteria</taxon>
        <taxon>Pseudomonadati</taxon>
        <taxon>Pseudomonadota</taxon>
        <taxon>Gammaproteobacteria</taxon>
        <taxon>Moraxellales</taxon>
        <taxon>Moraxellaceae</taxon>
        <taxon>Agitococcus</taxon>
    </lineage>
</organism>
<protein>
    <submittedName>
        <fullName evidence="2">Uncharacterized protein</fullName>
    </submittedName>
</protein>
<gene>
    <name evidence="2" type="ORF">C8N29_10182</name>
</gene>